<dbReference type="AlphaFoldDB" id="A0A7M1SQJ2"/>
<protein>
    <submittedName>
        <fullName evidence="2">DUF885 domain-containing protein</fullName>
    </submittedName>
</protein>
<feature type="region of interest" description="Disordered" evidence="1">
    <location>
        <begin position="1"/>
        <end position="22"/>
    </location>
</feature>
<accession>A0A7M1SQJ2</accession>
<organism evidence="2 3">
    <name type="scientific">Ruania alkalisoli</name>
    <dbReference type="NCBI Taxonomy" id="2779775"/>
    <lineage>
        <taxon>Bacteria</taxon>
        <taxon>Bacillati</taxon>
        <taxon>Actinomycetota</taxon>
        <taxon>Actinomycetes</taxon>
        <taxon>Micrococcales</taxon>
        <taxon>Ruaniaceae</taxon>
        <taxon>Ruania</taxon>
    </lineage>
</organism>
<reference evidence="2 3" key="1">
    <citation type="submission" date="2020-10" db="EMBL/GenBank/DDBJ databases">
        <title>Haloactinobacterium sp. RN3S43, a bacterium isolated from saline soil.</title>
        <authorList>
            <person name="Sun J.-Q."/>
        </authorList>
    </citation>
    <scope>NUCLEOTIDE SEQUENCE [LARGE SCALE GENOMIC DNA]</scope>
    <source>
        <strain evidence="2 3">RN3S43</strain>
    </source>
</reference>
<dbReference type="Pfam" id="PF05960">
    <property type="entry name" value="DUF885"/>
    <property type="match status" value="1"/>
</dbReference>
<dbReference type="InterPro" id="IPR010281">
    <property type="entry name" value="DUF885"/>
</dbReference>
<evidence type="ECO:0000256" key="1">
    <source>
        <dbReference type="SAM" id="MobiDB-lite"/>
    </source>
</evidence>
<keyword evidence="3" id="KW-1185">Reference proteome</keyword>
<proteinExistence type="predicted"/>
<gene>
    <name evidence="2" type="ORF">IM660_14310</name>
</gene>
<dbReference type="PANTHER" id="PTHR33361:SF2">
    <property type="entry name" value="DUF885 DOMAIN-CONTAINING PROTEIN"/>
    <property type="match status" value="1"/>
</dbReference>
<evidence type="ECO:0000313" key="2">
    <source>
        <dbReference type="EMBL" id="QOR69820.1"/>
    </source>
</evidence>
<dbReference type="KEGG" id="halt:IM660_14310"/>
<dbReference type="PANTHER" id="PTHR33361">
    <property type="entry name" value="GLR0591 PROTEIN"/>
    <property type="match status" value="1"/>
</dbReference>
<sequence>MTGTPAPESHPGTAARPRTATDDVADAYVRTLADLSPMFATEAGLPGREDALDDHSPEGLAAFTQAARAALTALDSVTPTDEVDRVTQHAMRERLGLEIELAEAGEDLADLNVIASPVQTIREVFDLMPTDSAEAWATIAGRMQAVPGAIEGYVESLRRGASQGRVAAIRQVEACITEADGLAGAEGFWQQLADGARIDGQAPPDGVVAALAQGATAARAGYAALADALRELAPVAPVRDAVGRERYERFSRTFVGAEVDLDETYEWGLAELKSIVAEQQVLAEKISGPGASIEQAMAELDADPTRLLHGTDALQEWMQTTADEAVTALAGTQFDIPDPVRTIECCIAPTESGGIYYTPPSGDFSRPGRMWWAVPSGVTEFATWREKTTVYHEGVPGHHLQVGQTIYRAETLNDWRRMACWVSGHGEGWALYAERLMQDLGFLDDPADAIGMLDGQRLRAARVVIDIGVHLGKPCPPQWGGGTWDAEKAWPFLDANVNMPEGFKRFELNRYLGWPGQAPSYKVGQRLWEQLREETRAREGAEFDLARFHRRALDVGSVGLDTLRMALLD</sequence>
<dbReference type="Proteomes" id="UP000593758">
    <property type="component" value="Chromosome"/>
</dbReference>
<dbReference type="EMBL" id="CP063169">
    <property type="protein sequence ID" value="QOR69820.1"/>
    <property type="molecule type" value="Genomic_DNA"/>
</dbReference>
<evidence type="ECO:0000313" key="3">
    <source>
        <dbReference type="Proteomes" id="UP000593758"/>
    </source>
</evidence>
<dbReference type="RefSeq" id="WP_193496482.1">
    <property type="nucleotide sequence ID" value="NZ_CP063169.1"/>
</dbReference>
<name>A0A7M1SQJ2_9MICO</name>